<dbReference type="InterPro" id="IPR025669">
    <property type="entry name" value="AAA_dom"/>
</dbReference>
<dbReference type="Pfam" id="PF13614">
    <property type="entry name" value="AAA_31"/>
    <property type="match status" value="1"/>
</dbReference>
<gene>
    <name evidence="2" type="ORF">PUR29_09060</name>
</gene>
<evidence type="ECO:0000313" key="2">
    <source>
        <dbReference type="EMBL" id="MEN3233751.1"/>
    </source>
</evidence>
<dbReference type="InterPro" id="IPR027417">
    <property type="entry name" value="P-loop_NTPase"/>
</dbReference>
<protein>
    <submittedName>
        <fullName evidence="2">ParA family protein</fullName>
    </submittedName>
</protein>
<dbReference type="Proteomes" id="UP001407347">
    <property type="component" value="Unassembled WGS sequence"/>
</dbReference>
<dbReference type="PANTHER" id="PTHR13696">
    <property type="entry name" value="P-LOOP CONTAINING NUCLEOSIDE TRIPHOSPHATE HYDROLASE"/>
    <property type="match status" value="1"/>
</dbReference>
<reference evidence="2 3" key="1">
    <citation type="journal article" date="2023" name="PLoS ONE">
        <title>Complete genome assembly of Hawai'i environmental nontuberculous mycobacteria reveals unexpected co-isolation with methylobacteria.</title>
        <authorList>
            <person name="Hendrix J."/>
            <person name="Epperson L.E."/>
            <person name="Tong E.I."/>
            <person name="Chan Y.L."/>
            <person name="Hasan N.A."/>
            <person name="Dawrs S.N."/>
            <person name="Norton G.J."/>
            <person name="Virdi R."/>
            <person name="Crooks J.L."/>
            <person name="Chan E.D."/>
            <person name="Honda J.R."/>
            <person name="Strong M."/>
        </authorList>
    </citation>
    <scope>NUCLEOTIDE SEQUENCE [LARGE SCALE GENOMIC DNA]</scope>
    <source>
        <strain evidence="2 3">NJH_HI04-1</strain>
    </source>
</reference>
<dbReference type="CDD" id="cd02042">
    <property type="entry name" value="ParAB_family"/>
    <property type="match status" value="1"/>
</dbReference>
<organism evidence="2 3">
    <name type="scientific">Methylobacterium ajmalii</name>
    <dbReference type="NCBI Taxonomy" id="2738439"/>
    <lineage>
        <taxon>Bacteria</taxon>
        <taxon>Pseudomonadati</taxon>
        <taxon>Pseudomonadota</taxon>
        <taxon>Alphaproteobacteria</taxon>
        <taxon>Hyphomicrobiales</taxon>
        <taxon>Methylobacteriaceae</taxon>
        <taxon>Methylobacterium</taxon>
    </lineage>
</organism>
<dbReference type="PANTHER" id="PTHR13696:SF52">
    <property type="entry name" value="PARA FAMILY PROTEIN CT_582"/>
    <property type="match status" value="1"/>
</dbReference>
<evidence type="ECO:0000313" key="3">
    <source>
        <dbReference type="Proteomes" id="UP001407347"/>
    </source>
</evidence>
<dbReference type="RefSeq" id="WP_346012887.1">
    <property type="nucleotide sequence ID" value="NZ_JAQYXP010000001.1"/>
</dbReference>
<proteinExistence type="predicted"/>
<dbReference type="Gene3D" id="3.40.50.300">
    <property type="entry name" value="P-loop containing nucleotide triphosphate hydrolases"/>
    <property type="match status" value="1"/>
</dbReference>
<sequence>MKQIAIFNHKGGVSKTTMTFHLAWMLATLGKRVMVVDCDPQCNLTDVFLANMETDEYPFESETPQKPKNIRDAVRPAFESRPYTITATELYESNLRSGLFLLPGHVGLSEYESQLAVAHELSNTLSALQNIPGALHHAIERSAAAHNIDYALVDMSPSLGAINQNLFMTSDCFILPIAPDLFSSMALRSLARTLPKWAEWGRKASANAILKEADYPFRPITPAYLGATVSNFRKRARGGEKAKPTQAFQKWFDRLAEVRDTELLYALESSRMLLPPMTYANAHAETNQFLMEIGSLDGLIATAQELAKPVFAIDLAKDTNFRGTVRESYQAKIDNIRDGFKAGAEKVVALTDQF</sequence>
<dbReference type="SUPFAM" id="SSF52540">
    <property type="entry name" value="P-loop containing nucleoside triphosphate hydrolases"/>
    <property type="match status" value="1"/>
</dbReference>
<comment type="caution">
    <text evidence="2">The sequence shown here is derived from an EMBL/GenBank/DDBJ whole genome shotgun (WGS) entry which is preliminary data.</text>
</comment>
<feature type="domain" description="AAA" evidence="1">
    <location>
        <begin position="1"/>
        <end position="196"/>
    </location>
</feature>
<keyword evidence="3" id="KW-1185">Reference proteome</keyword>
<dbReference type="EMBL" id="JAQYXP010000001">
    <property type="protein sequence ID" value="MEN3233751.1"/>
    <property type="molecule type" value="Genomic_DNA"/>
</dbReference>
<name>A0ABU9ZR73_9HYPH</name>
<dbReference type="InterPro" id="IPR050678">
    <property type="entry name" value="DNA_Partitioning_ATPase"/>
</dbReference>
<evidence type="ECO:0000259" key="1">
    <source>
        <dbReference type="Pfam" id="PF13614"/>
    </source>
</evidence>
<accession>A0ABU9ZR73</accession>